<evidence type="ECO:0000313" key="3">
    <source>
        <dbReference type="Proteomes" id="UP001061958"/>
    </source>
</evidence>
<reference evidence="2" key="2">
    <citation type="submission" date="2022-01" db="EMBL/GenBank/DDBJ databases">
        <authorList>
            <person name="Hirooka S."/>
            <person name="Miyagishima S.Y."/>
        </authorList>
    </citation>
    <scope>NUCLEOTIDE SEQUENCE</scope>
    <source>
        <strain evidence="2">NBRC 102759</strain>
    </source>
</reference>
<accession>A0A9C7Q3C8</accession>
<evidence type="ECO:0000259" key="1">
    <source>
        <dbReference type="Pfam" id="PF10571"/>
    </source>
</evidence>
<dbReference type="EMBL" id="BQMJ01000074">
    <property type="protein sequence ID" value="GJQ15763.1"/>
    <property type="molecule type" value="Genomic_DNA"/>
</dbReference>
<dbReference type="Proteomes" id="UP001061958">
    <property type="component" value="Unassembled WGS sequence"/>
</dbReference>
<evidence type="ECO:0000313" key="2">
    <source>
        <dbReference type="EMBL" id="GJQ15763.1"/>
    </source>
</evidence>
<proteinExistence type="predicted"/>
<keyword evidence="3" id="KW-1185">Reference proteome</keyword>
<dbReference type="InterPro" id="IPR018886">
    <property type="entry name" value="UPF0547"/>
</dbReference>
<sequence length="172" mass="19553">MNTYPPVVEFSWNMGQETPFLLGSTSKRISFNLENEDKQEQKNTDEMQQGQCMDFATTCLDETLSEDIYFSQGRCTKEASSSSMNRRPLNRNIPLGTKRCSQCQTHIPAAIATCTYCGYSFRIKKEIKKSSSGERGKKLCPKCQDKLPAAKATCPTCNYIFRQKIIMKTNKQ</sequence>
<gene>
    <name evidence="2" type="ORF">GpartN1_g7554.t1</name>
</gene>
<dbReference type="AlphaFoldDB" id="A0A9C7Q3C8"/>
<feature type="domain" description="UPF0547" evidence="1">
    <location>
        <begin position="98"/>
        <end position="121"/>
    </location>
</feature>
<protein>
    <recommendedName>
        <fullName evidence="1">UPF0547 domain-containing protein</fullName>
    </recommendedName>
</protein>
<comment type="caution">
    <text evidence="2">The sequence shown here is derived from an EMBL/GenBank/DDBJ whole genome shotgun (WGS) entry which is preliminary data.</text>
</comment>
<dbReference type="OrthoDB" id="10396491at2759"/>
<dbReference type="Pfam" id="PF10571">
    <property type="entry name" value="UPF0547"/>
    <property type="match status" value="1"/>
</dbReference>
<name>A0A9C7Q3C8_9RHOD</name>
<organism evidence="2 3">
    <name type="scientific">Galdieria partita</name>
    <dbReference type="NCBI Taxonomy" id="83374"/>
    <lineage>
        <taxon>Eukaryota</taxon>
        <taxon>Rhodophyta</taxon>
        <taxon>Bangiophyceae</taxon>
        <taxon>Galdieriales</taxon>
        <taxon>Galdieriaceae</taxon>
        <taxon>Galdieria</taxon>
    </lineage>
</organism>
<reference evidence="2" key="1">
    <citation type="journal article" date="2022" name="Proc. Natl. Acad. Sci. U.S.A.">
        <title>Life cycle and functional genomics of the unicellular red alga Galdieria for elucidating algal and plant evolution and industrial use.</title>
        <authorList>
            <person name="Hirooka S."/>
            <person name="Itabashi T."/>
            <person name="Ichinose T.M."/>
            <person name="Onuma R."/>
            <person name="Fujiwara T."/>
            <person name="Yamashita S."/>
            <person name="Jong L.W."/>
            <person name="Tomita R."/>
            <person name="Iwane A.H."/>
            <person name="Miyagishima S.Y."/>
        </authorList>
    </citation>
    <scope>NUCLEOTIDE SEQUENCE</scope>
    <source>
        <strain evidence="2">NBRC 102759</strain>
    </source>
</reference>